<dbReference type="PANTHER" id="PTHR11662:SF285">
    <property type="entry name" value="HEXURONATE TRANSPORTER"/>
    <property type="match status" value="1"/>
</dbReference>
<feature type="transmembrane region" description="Helical" evidence="5">
    <location>
        <begin position="381"/>
        <end position="403"/>
    </location>
</feature>
<dbReference type="OrthoDB" id="9794076at2"/>
<dbReference type="GO" id="GO:0015134">
    <property type="term" value="F:hexuronate transmembrane transporter activity"/>
    <property type="evidence" value="ECO:0007669"/>
    <property type="project" value="TreeGrafter"/>
</dbReference>
<feature type="transmembrane region" description="Helical" evidence="5">
    <location>
        <begin position="56"/>
        <end position="75"/>
    </location>
</feature>
<evidence type="ECO:0000259" key="6">
    <source>
        <dbReference type="PROSITE" id="PS50850"/>
    </source>
</evidence>
<dbReference type="InterPro" id="IPR050382">
    <property type="entry name" value="MFS_Na/Anion_cotransporter"/>
</dbReference>
<keyword evidence="3 5" id="KW-1133">Transmembrane helix</keyword>
<dbReference type="Gene3D" id="1.20.1250.20">
    <property type="entry name" value="MFS general substrate transporter like domains"/>
    <property type="match status" value="2"/>
</dbReference>
<dbReference type="AlphaFoldDB" id="T0IW15"/>
<dbReference type="InterPro" id="IPR011701">
    <property type="entry name" value="MFS"/>
</dbReference>
<gene>
    <name evidence="7" type="ORF">RLDS_09385</name>
</gene>
<feature type="transmembrane region" description="Helical" evidence="5">
    <location>
        <begin position="294"/>
        <end position="312"/>
    </location>
</feature>
<proteinExistence type="predicted"/>
<feature type="transmembrane region" description="Helical" evidence="5">
    <location>
        <begin position="261"/>
        <end position="282"/>
    </location>
</feature>
<dbReference type="PROSITE" id="PS50850">
    <property type="entry name" value="MFS"/>
    <property type="match status" value="1"/>
</dbReference>
<evidence type="ECO:0000256" key="3">
    <source>
        <dbReference type="ARBA" id="ARBA00022989"/>
    </source>
</evidence>
<dbReference type="GO" id="GO:0016020">
    <property type="term" value="C:membrane"/>
    <property type="evidence" value="ECO:0007669"/>
    <property type="project" value="UniProtKB-SubCell"/>
</dbReference>
<dbReference type="InterPro" id="IPR036259">
    <property type="entry name" value="MFS_trans_sf"/>
</dbReference>
<dbReference type="PANTHER" id="PTHR11662">
    <property type="entry name" value="SOLUTE CARRIER FAMILY 17"/>
    <property type="match status" value="1"/>
</dbReference>
<protein>
    <submittedName>
        <fullName evidence="7">MFS transporter</fullName>
    </submittedName>
</protein>
<keyword evidence="2 5" id="KW-0812">Transmembrane</keyword>
<feature type="transmembrane region" description="Helical" evidence="5">
    <location>
        <begin position="82"/>
        <end position="102"/>
    </location>
</feature>
<evidence type="ECO:0000256" key="5">
    <source>
        <dbReference type="SAM" id="Phobius"/>
    </source>
</evidence>
<evidence type="ECO:0000256" key="2">
    <source>
        <dbReference type="ARBA" id="ARBA00022692"/>
    </source>
</evidence>
<feature type="transmembrane region" description="Helical" evidence="5">
    <location>
        <begin position="318"/>
        <end position="340"/>
    </location>
</feature>
<accession>T0IW15</accession>
<feature type="domain" description="Major facilitator superfamily (MFS) profile" evidence="6">
    <location>
        <begin position="17"/>
        <end position="407"/>
    </location>
</feature>
<feature type="transmembrane region" description="Helical" evidence="5">
    <location>
        <begin position="352"/>
        <end position="375"/>
    </location>
</feature>
<dbReference type="PATRIC" id="fig|1331060.3.peg.1787"/>
<feature type="transmembrane region" description="Helical" evidence="5">
    <location>
        <begin position="166"/>
        <end position="189"/>
    </location>
</feature>
<dbReference type="EMBL" id="ATDP01000080">
    <property type="protein sequence ID" value="EQB16045.1"/>
    <property type="molecule type" value="Genomic_DNA"/>
</dbReference>
<reference evidence="7 8" key="1">
    <citation type="journal article" date="2013" name="Genome Announc.">
        <title>Draft Genome Sequence of Sphingobium lactosutens Strain DS20T, Isolated from a Hexachlorocyclohexane Dumpsite.</title>
        <authorList>
            <person name="Kumar R."/>
            <person name="Dwivedi V."/>
            <person name="Negi V."/>
            <person name="Khurana J.P."/>
            <person name="Lal R."/>
        </authorList>
    </citation>
    <scope>NUCLEOTIDE SEQUENCE [LARGE SCALE GENOMIC DNA]</scope>
    <source>
        <strain evidence="7 8">DS20</strain>
    </source>
</reference>
<keyword evidence="4 5" id="KW-0472">Membrane</keyword>
<comment type="subcellular location">
    <subcellularLocation>
        <location evidence="1">Membrane</location>
        <topology evidence="1">Multi-pass membrane protein</topology>
    </subcellularLocation>
</comment>
<dbReference type="SUPFAM" id="SSF103473">
    <property type="entry name" value="MFS general substrate transporter"/>
    <property type="match status" value="1"/>
</dbReference>
<comment type="caution">
    <text evidence="7">The sequence shown here is derived from an EMBL/GenBank/DDBJ whole genome shotgun (WGS) entry which is preliminary data.</text>
</comment>
<dbReference type="eggNOG" id="COG2271">
    <property type="taxonomic scope" value="Bacteria"/>
</dbReference>
<dbReference type="Pfam" id="PF07690">
    <property type="entry name" value="MFS_1"/>
    <property type="match status" value="1"/>
</dbReference>
<evidence type="ECO:0000313" key="7">
    <source>
        <dbReference type="EMBL" id="EQB16045.1"/>
    </source>
</evidence>
<keyword evidence="8" id="KW-1185">Reference proteome</keyword>
<organism evidence="7 8">
    <name type="scientific">Sphingobium lactosutens DS20</name>
    <dbReference type="NCBI Taxonomy" id="1331060"/>
    <lineage>
        <taxon>Bacteria</taxon>
        <taxon>Pseudomonadati</taxon>
        <taxon>Pseudomonadota</taxon>
        <taxon>Alphaproteobacteria</taxon>
        <taxon>Sphingomonadales</taxon>
        <taxon>Sphingomonadaceae</taxon>
        <taxon>Sphingobium</taxon>
    </lineage>
</organism>
<sequence>MGDDNSAASQARRRYLLIALVFFGTVLSYVDRQVLALLKPTLEATFHWSDEDFAHLGSAFSLAMATSVLFSGWLVDRFGVRIAYGWAVAIWSLAGMAHAAAATVTQFVLARVTLALGESVSGPATVKATAQYLPLRERSFGLGIITTAPSIGAIMTPLVIPPVAVLFGWQSAFLLTGGLGVIWVFLWVVGTRHLRAPRAVSVAPAKAGVDWAALFSDRRTWAITGSKAMADMVWWFLLFWIPDLFSKVFGLSQAQIGGPVALTYAMAALGALASGGLFPMFLRKGLSFNAARKLSMLCFAVLILPLPLALFIGSPWAAAAIIGVALFAHNGFVTNIFGVTADIIPLQRVGTVTALSSVAGNLSGMGMIEFAGWSLTNGHGYWPMFAVASVAYLAATLFLHLVVPSIVPVHDMPGAAG</sequence>
<name>T0IW15_9SPHN</name>
<evidence type="ECO:0000313" key="8">
    <source>
        <dbReference type="Proteomes" id="UP000015531"/>
    </source>
</evidence>
<dbReference type="RefSeq" id="WP_021225618.1">
    <property type="nucleotide sequence ID" value="NZ_ATDP01000080.1"/>
</dbReference>
<evidence type="ECO:0000256" key="4">
    <source>
        <dbReference type="ARBA" id="ARBA00023136"/>
    </source>
</evidence>
<evidence type="ECO:0000256" key="1">
    <source>
        <dbReference type="ARBA" id="ARBA00004141"/>
    </source>
</evidence>
<dbReference type="InterPro" id="IPR020846">
    <property type="entry name" value="MFS_dom"/>
</dbReference>
<dbReference type="Proteomes" id="UP000015531">
    <property type="component" value="Unassembled WGS sequence"/>
</dbReference>